<dbReference type="GO" id="GO:0046872">
    <property type="term" value="F:metal ion binding"/>
    <property type="evidence" value="ECO:0007669"/>
    <property type="project" value="UniProtKB-KW"/>
</dbReference>
<keyword evidence="5 6" id="KW-0862">Zinc</keyword>
<sequence>MRAASLLGLGHDPPYRASLLALHKKLVSVPSTSGTEQLVGDTLVDYLASLGYTVERQFLPQPDANTGSARDVSASARFNVLASRQAKAGTRRQHGSQPRILVSSHIDAVPPHIPYSISDAHHPGLDTVIRGRGSVDDKASVAAQIIALEELRRQGEVEGDEVMLLFVVGEETVGDGMRYFSSVAQRDGLNFEAAIFGEPTEGKLACGHKGHAGCTIRAKGKAGHSGYPWLGKSATEVIARLLVKVLDEDLGSSERFGNTTVNVGVLEGGVAANVIAEHASTKIALRIAAGNQATGWDIVKEKLEDILKEVDEEALSMECTNGYGPIECDCDVEGFDTIIVNYGTDAANLKGDHVRYLYGPGSILVAHGDNEAITVRDLEAAVEGYKTLVRHALKKA</sequence>
<comment type="similarity">
    <text evidence="2">Belongs to the peptidase M20A family.</text>
</comment>
<dbReference type="CDD" id="cd05652">
    <property type="entry name" value="M20_ArgE_DapE-like_fungal"/>
    <property type="match status" value="1"/>
</dbReference>
<dbReference type="InterPro" id="IPR001261">
    <property type="entry name" value="ArgE/DapE_CS"/>
</dbReference>
<dbReference type="InterPro" id="IPR011650">
    <property type="entry name" value="Peptidase_M20_dimer"/>
</dbReference>
<dbReference type="AlphaFoldDB" id="A0A1J7I5I1"/>
<dbReference type="Proteomes" id="UP000182658">
    <property type="component" value="Unassembled WGS sequence"/>
</dbReference>
<dbReference type="GO" id="GO:0016787">
    <property type="term" value="F:hydrolase activity"/>
    <property type="evidence" value="ECO:0007669"/>
    <property type="project" value="UniProtKB-KW"/>
</dbReference>
<dbReference type="EC" id="3.4.-.-" evidence="6"/>
<dbReference type="InterPro" id="IPR007484">
    <property type="entry name" value="Peptidase_M28"/>
</dbReference>
<dbReference type="SUPFAM" id="SSF55031">
    <property type="entry name" value="Bacterial exopeptidase dimerisation domain"/>
    <property type="match status" value="1"/>
</dbReference>
<dbReference type="InParanoid" id="A0A1J7I5I1"/>
<dbReference type="InterPro" id="IPR050072">
    <property type="entry name" value="Peptidase_M20A"/>
</dbReference>
<dbReference type="SUPFAM" id="SSF53187">
    <property type="entry name" value="Zn-dependent exopeptidases"/>
    <property type="match status" value="1"/>
</dbReference>
<dbReference type="PROSITE" id="PS00759">
    <property type="entry name" value="ARGE_DAPE_CPG2_2"/>
    <property type="match status" value="1"/>
</dbReference>
<evidence type="ECO:0000259" key="7">
    <source>
        <dbReference type="Pfam" id="PF04389"/>
    </source>
</evidence>
<organism evidence="9 10">
    <name type="scientific">Coniochaeta ligniaria NRRL 30616</name>
    <dbReference type="NCBI Taxonomy" id="1408157"/>
    <lineage>
        <taxon>Eukaryota</taxon>
        <taxon>Fungi</taxon>
        <taxon>Dikarya</taxon>
        <taxon>Ascomycota</taxon>
        <taxon>Pezizomycotina</taxon>
        <taxon>Sordariomycetes</taxon>
        <taxon>Sordariomycetidae</taxon>
        <taxon>Coniochaetales</taxon>
        <taxon>Coniochaetaceae</taxon>
        <taxon>Coniochaeta</taxon>
    </lineage>
</organism>
<feature type="domain" description="Peptidase M28" evidence="7">
    <location>
        <begin position="94"/>
        <end position="190"/>
    </location>
</feature>
<keyword evidence="6" id="KW-0645">Protease</keyword>
<dbReference type="Pfam" id="PF04389">
    <property type="entry name" value="Peptidase_M28"/>
    <property type="match status" value="1"/>
</dbReference>
<protein>
    <recommendedName>
        <fullName evidence="6">Peptide hydrolase</fullName>
        <ecNumber evidence="6">3.4.-.-</ecNumber>
    </recommendedName>
</protein>
<gene>
    <name evidence="9" type="ORF">CONLIGDRAFT_658184</name>
</gene>
<evidence type="ECO:0000256" key="6">
    <source>
        <dbReference type="RuleBase" id="RU361240"/>
    </source>
</evidence>
<dbReference type="InterPro" id="IPR036264">
    <property type="entry name" value="Bact_exopeptidase_dim_dom"/>
</dbReference>
<keyword evidence="3 6" id="KW-0479">Metal-binding</keyword>
<dbReference type="OrthoDB" id="3064516at2759"/>
<keyword evidence="10" id="KW-1185">Reference proteome</keyword>
<proteinExistence type="inferred from homology"/>
<dbReference type="PANTHER" id="PTHR43808:SF30">
    <property type="entry name" value="ACETYLORNITHINE DEACETYLASE"/>
    <property type="match status" value="1"/>
</dbReference>
<evidence type="ECO:0000256" key="3">
    <source>
        <dbReference type="ARBA" id="ARBA00022723"/>
    </source>
</evidence>
<evidence type="ECO:0000256" key="4">
    <source>
        <dbReference type="ARBA" id="ARBA00022801"/>
    </source>
</evidence>
<feature type="domain" description="Peptidase M20 dimerisation" evidence="8">
    <location>
        <begin position="207"/>
        <end position="312"/>
    </location>
</feature>
<name>A0A1J7I5I1_9PEZI</name>
<evidence type="ECO:0000259" key="8">
    <source>
        <dbReference type="Pfam" id="PF07687"/>
    </source>
</evidence>
<evidence type="ECO:0000313" key="9">
    <source>
        <dbReference type="EMBL" id="OIW22619.1"/>
    </source>
</evidence>
<keyword evidence="4 6" id="KW-0378">Hydrolase</keyword>
<evidence type="ECO:0000256" key="1">
    <source>
        <dbReference type="ARBA" id="ARBA00001947"/>
    </source>
</evidence>
<accession>A0A1J7I5I1</accession>
<evidence type="ECO:0000256" key="2">
    <source>
        <dbReference type="ARBA" id="ARBA00006247"/>
    </source>
</evidence>
<reference evidence="9 10" key="1">
    <citation type="submission" date="2016-10" db="EMBL/GenBank/DDBJ databases">
        <title>Draft genome sequence of Coniochaeta ligniaria NRRL30616, a lignocellulolytic fungus for bioabatement of inhibitors in plant biomass hydrolysates.</title>
        <authorList>
            <consortium name="DOE Joint Genome Institute"/>
            <person name="Jimenez D.J."/>
            <person name="Hector R.E."/>
            <person name="Riley R."/>
            <person name="Sun H."/>
            <person name="Grigoriev I.V."/>
            <person name="Van Elsas J.D."/>
            <person name="Nichols N.N."/>
        </authorList>
    </citation>
    <scope>NUCLEOTIDE SEQUENCE [LARGE SCALE GENOMIC DNA]</scope>
    <source>
        <strain evidence="9 10">NRRL 30616</strain>
    </source>
</reference>
<dbReference type="Gene3D" id="3.40.630.10">
    <property type="entry name" value="Zn peptidases"/>
    <property type="match status" value="1"/>
</dbReference>
<dbReference type="Gene3D" id="3.30.70.360">
    <property type="match status" value="1"/>
</dbReference>
<evidence type="ECO:0000256" key="5">
    <source>
        <dbReference type="ARBA" id="ARBA00022833"/>
    </source>
</evidence>
<comment type="cofactor">
    <cofactor evidence="1">
        <name>Zn(2+)</name>
        <dbReference type="ChEBI" id="CHEBI:29105"/>
    </cofactor>
</comment>
<evidence type="ECO:0000313" key="10">
    <source>
        <dbReference type="Proteomes" id="UP000182658"/>
    </source>
</evidence>
<dbReference type="Pfam" id="PF07687">
    <property type="entry name" value="M20_dimer"/>
    <property type="match status" value="1"/>
</dbReference>
<comment type="similarity">
    <text evidence="6">Belongs to the peptidase M28 family.</text>
</comment>
<dbReference type="PANTHER" id="PTHR43808">
    <property type="entry name" value="ACETYLORNITHINE DEACETYLASE"/>
    <property type="match status" value="1"/>
</dbReference>
<dbReference type="STRING" id="1408157.A0A1J7I5I1"/>
<dbReference type="EMBL" id="KV875112">
    <property type="protein sequence ID" value="OIW22619.1"/>
    <property type="molecule type" value="Genomic_DNA"/>
</dbReference>